<evidence type="ECO:0000313" key="1">
    <source>
        <dbReference type="EMBL" id="QGU08784.1"/>
    </source>
</evidence>
<evidence type="ECO:0000313" key="2">
    <source>
        <dbReference type="Proteomes" id="UP000424462"/>
    </source>
</evidence>
<keyword evidence="1" id="KW-0614">Plasmid</keyword>
<dbReference type="AlphaFoldDB" id="A0A6B8W5G9"/>
<geneLocation type="plasmid" evidence="2">
    <name>pcoccu</name>
</geneLocation>
<gene>
    <name evidence="1" type="ORF">COCCU_14470</name>
</gene>
<organism evidence="1 2">
    <name type="scientific">Corynebacterium occultum</name>
    <dbReference type="NCBI Taxonomy" id="2675219"/>
    <lineage>
        <taxon>Bacteria</taxon>
        <taxon>Bacillati</taxon>
        <taxon>Actinomycetota</taxon>
        <taxon>Actinomycetes</taxon>
        <taxon>Mycobacteriales</taxon>
        <taxon>Corynebacteriaceae</taxon>
        <taxon>Corynebacterium</taxon>
    </lineage>
</organism>
<sequence>MGLMVQTAHTFMHYLHQKDRTLPIGSGMKHHEKTM</sequence>
<proteinExistence type="predicted"/>
<protein>
    <submittedName>
        <fullName evidence="1">Uncharacterized protein</fullName>
    </submittedName>
</protein>
<dbReference type="Proteomes" id="UP000424462">
    <property type="component" value="Plasmid pCOCCU"/>
</dbReference>
<keyword evidence="2" id="KW-1185">Reference proteome</keyword>
<dbReference type="KEGG" id="cok:COCCU_14470"/>
<accession>A0A6B8W5G9</accession>
<dbReference type="EMBL" id="CP046456">
    <property type="protein sequence ID" value="QGU08784.1"/>
    <property type="molecule type" value="Genomic_DNA"/>
</dbReference>
<reference evidence="1 2" key="1">
    <citation type="submission" date="2019-11" db="EMBL/GenBank/DDBJ databases">
        <title>Complete genome sequence of Corynebacterium kalinowskii 1959, a novel Corynebacterium species isolated from soil of a small paddock in Vilsendorf, Germany.</title>
        <authorList>
            <person name="Schaffert L."/>
            <person name="Ruwe M."/>
            <person name="Milse J."/>
            <person name="Hanuschka K."/>
            <person name="Ortseifen V."/>
            <person name="Droste J."/>
            <person name="Brandt D."/>
            <person name="Schlueter L."/>
            <person name="Kutter Y."/>
            <person name="Vinke S."/>
            <person name="Viehoefer P."/>
            <person name="Jacob L."/>
            <person name="Luebke N.-C."/>
            <person name="Schulte-Berndt E."/>
            <person name="Hain C."/>
            <person name="Linder M."/>
            <person name="Schmidt P."/>
            <person name="Wollenschlaeger L."/>
            <person name="Luttermann T."/>
            <person name="Thieme E."/>
            <person name="Hassa J."/>
            <person name="Haak M."/>
            <person name="Wittchen M."/>
            <person name="Mentz A."/>
            <person name="Persicke M."/>
            <person name="Busche T."/>
            <person name="Ruckert C."/>
        </authorList>
    </citation>
    <scope>NUCLEOTIDE SEQUENCE [LARGE SCALE GENOMIC DNA]</scope>
    <source>
        <strain evidence="1 2">2039</strain>
        <plasmid evidence="2">pcoccu</plasmid>
    </source>
</reference>
<name>A0A6B8W5G9_9CORY</name>